<dbReference type="Proteomes" id="UP000277424">
    <property type="component" value="Unassembled WGS sequence"/>
</dbReference>
<reference evidence="1 2" key="1">
    <citation type="submission" date="2018-10" db="EMBL/GenBank/DDBJ databases">
        <title>Comparative analysis of microorganisms from saline springs in Andes Mountain Range, Colombia.</title>
        <authorList>
            <person name="Rubin E."/>
        </authorList>
    </citation>
    <scope>NUCLEOTIDE SEQUENCE [LARGE SCALE GENOMIC DNA]</scope>
    <source>
        <strain evidence="1 2">USBA 36</strain>
    </source>
</reference>
<sequence length="152" mass="16905">MLATPPDVAARYWRFDLDDGASTDGFLDLARLWLGPAVSLSVNYDYGASLGLEAEARIARAQDGTARFGDSAQRRVATYPIEHQSAQEAYRVHLELQRAAGPTGEVLAVADPEDAEFRAERVFIARLRSLRPVTHRAFQLFATELELEERLS</sequence>
<comment type="caution">
    <text evidence="1">The sequence shown here is derived from an EMBL/GenBank/DDBJ whole genome shotgun (WGS) entry which is preliminary data.</text>
</comment>
<dbReference type="AlphaFoldDB" id="A0A420WGS4"/>
<evidence type="ECO:0000313" key="1">
    <source>
        <dbReference type="EMBL" id="RKQ70200.1"/>
    </source>
</evidence>
<evidence type="ECO:0000313" key="2">
    <source>
        <dbReference type="Proteomes" id="UP000277424"/>
    </source>
</evidence>
<dbReference type="EMBL" id="RBIG01000002">
    <property type="protein sequence ID" value="RKQ70200.1"/>
    <property type="molecule type" value="Genomic_DNA"/>
</dbReference>
<accession>A0A420WGS4</accession>
<name>A0A420WGS4_9PROT</name>
<protein>
    <submittedName>
        <fullName evidence="1">Uncharacterized protein</fullName>
    </submittedName>
</protein>
<dbReference type="RefSeq" id="WP_121219846.1">
    <property type="nucleotide sequence ID" value="NZ_RBIG01000002.1"/>
</dbReference>
<dbReference type="OrthoDB" id="8448521at2"/>
<gene>
    <name evidence="1" type="ORF">BCL74_2141</name>
</gene>
<organism evidence="1 2">
    <name type="scientific">Oceanibaculum indicum</name>
    <dbReference type="NCBI Taxonomy" id="526216"/>
    <lineage>
        <taxon>Bacteria</taxon>
        <taxon>Pseudomonadati</taxon>
        <taxon>Pseudomonadota</taxon>
        <taxon>Alphaproteobacteria</taxon>
        <taxon>Rhodospirillales</taxon>
        <taxon>Oceanibaculaceae</taxon>
        <taxon>Oceanibaculum</taxon>
    </lineage>
</organism>
<proteinExistence type="predicted"/>